<sequence>MVLPAAAQQASQAIQLRAVIELFTSQGCASCPPADNLIRRYARDNSIIVLTLPVTCWDYLGWRDTLAKDHFTIRQRIYAKIRGSRSIYTPQAVINGTAHMVGSDETAIGGALETTTTSALPVKVDITSTGETFRIAVAASNTRERSTILLAPFYRERSVSVDDGENAGKRLTYTNVVSGLLPIGQLPSSSPSAEAFVINLPRASALPDNTDGFAILVQSGNPDRPGQVIGAASYMQNTSPARTRHSPNL</sequence>
<accession>A0A7W5Z608</accession>
<dbReference type="PANTHER" id="PTHR36057">
    <property type="match status" value="1"/>
</dbReference>
<dbReference type="Pfam" id="PF06764">
    <property type="entry name" value="DUF1223"/>
    <property type="match status" value="1"/>
</dbReference>
<dbReference type="EMBL" id="JACICC010000008">
    <property type="protein sequence ID" value="MBB3810851.1"/>
    <property type="molecule type" value="Genomic_DNA"/>
</dbReference>
<comment type="caution">
    <text evidence="2">The sequence shown here is derived from an EMBL/GenBank/DDBJ whole genome shotgun (WGS) entry which is preliminary data.</text>
</comment>
<proteinExistence type="predicted"/>
<dbReference type="Proteomes" id="UP000537592">
    <property type="component" value="Unassembled WGS sequence"/>
</dbReference>
<organism evidence="2 3">
    <name type="scientific">Pseudochelatococcus contaminans</name>
    <dbReference type="NCBI Taxonomy" id="1538103"/>
    <lineage>
        <taxon>Bacteria</taxon>
        <taxon>Pseudomonadati</taxon>
        <taxon>Pseudomonadota</taxon>
        <taxon>Alphaproteobacteria</taxon>
        <taxon>Hyphomicrobiales</taxon>
        <taxon>Chelatococcaceae</taxon>
        <taxon>Pseudochelatococcus</taxon>
    </lineage>
</organism>
<evidence type="ECO:0000256" key="1">
    <source>
        <dbReference type="SAM" id="MobiDB-lite"/>
    </source>
</evidence>
<protein>
    <recommendedName>
        <fullName evidence="4">DUF1223 domain-containing protein</fullName>
    </recommendedName>
</protein>
<evidence type="ECO:0000313" key="2">
    <source>
        <dbReference type="EMBL" id="MBB3810851.1"/>
    </source>
</evidence>
<name>A0A7W5Z608_9HYPH</name>
<dbReference type="AlphaFoldDB" id="A0A7W5Z608"/>
<evidence type="ECO:0000313" key="3">
    <source>
        <dbReference type="Proteomes" id="UP000537592"/>
    </source>
</evidence>
<reference evidence="2 3" key="1">
    <citation type="submission" date="2020-08" db="EMBL/GenBank/DDBJ databases">
        <title>Genomic Encyclopedia of Type Strains, Phase IV (KMG-IV): sequencing the most valuable type-strain genomes for metagenomic binning, comparative biology and taxonomic classification.</title>
        <authorList>
            <person name="Goeker M."/>
        </authorList>
    </citation>
    <scope>NUCLEOTIDE SEQUENCE [LARGE SCALE GENOMIC DNA]</scope>
    <source>
        <strain evidence="2 3">DSM 28760</strain>
    </source>
</reference>
<dbReference type="PANTHER" id="PTHR36057:SF1">
    <property type="entry name" value="LIPOPROTEIN LIPID ATTACHMENT SITE-LIKE PROTEIN, PUTATIVE (DUF1223)-RELATED"/>
    <property type="match status" value="1"/>
</dbReference>
<keyword evidence="3" id="KW-1185">Reference proteome</keyword>
<feature type="region of interest" description="Disordered" evidence="1">
    <location>
        <begin position="226"/>
        <end position="249"/>
    </location>
</feature>
<gene>
    <name evidence="2" type="ORF">FHS81_002957</name>
</gene>
<dbReference type="InterPro" id="IPR036249">
    <property type="entry name" value="Thioredoxin-like_sf"/>
</dbReference>
<evidence type="ECO:0008006" key="4">
    <source>
        <dbReference type="Google" id="ProtNLM"/>
    </source>
</evidence>
<dbReference type="InterPro" id="IPR010634">
    <property type="entry name" value="DUF1223"/>
</dbReference>
<dbReference type="SUPFAM" id="SSF52833">
    <property type="entry name" value="Thioredoxin-like"/>
    <property type="match status" value="1"/>
</dbReference>